<evidence type="ECO:0000313" key="2">
    <source>
        <dbReference type="EMBL" id="PRP86650.1"/>
    </source>
</evidence>
<proteinExistence type="predicted"/>
<dbReference type="EMBL" id="MDYQ01000028">
    <property type="protein sequence ID" value="PRP86650.1"/>
    <property type="molecule type" value="Genomic_DNA"/>
</dbReference>
<dbReference type="InParanoid" id="A0A2P6NRV8"/>
<protein>
    <submittedName>
        <fullName evidence="2">Uncharacterized protein</fullName>
    </submittedName>
</protein>
<comment type="caution">
    <text evidence="2">The sequence shown here is derived from an EMBL/GenBank/DDBJ whole genome shotgun (WGS) entry which is preliminary data.</text>
</comment>
<name>A0A2P6NRV8_9EUKA</name>
<organism evidence="2 3">
    <name type="scientific">Planoprotostelium fungivorum</name>
    <dbReference type="NCBI Taxonomy" id="1890364"/>
    <lineage>
        <taxon>Eukaryota</taxon>
        <taxon>Amoebozoa</taxon>
        <taxon>Evosea</taxon>
        <taxon>Variosea</taxon>
        <taxon>Cavosteliida</taxon>
        <taxon>Cavosteliaceae</taxon>
        <taxon>Planoprotostelium</taxon>
    </lineage>
</organism>
<accession>A0A2P6NRV8</accession>
<dbReference type="AlphaFoldDB" id="A0A2P6NRV8"/>
<feature type="compositionally biased region" description="Basic and acidic residues" evidence="1">
    <location>
        <begin position="44"/>
        <end position="56"/>
    </location>
</feature>
<evidence type="ECO:0000313" key="3">
    <source>
        <dbReference type="Proteomes" id="UP000241769"/>
    </source>
</evidence>
<feature type="region of interest" description="Disordered" evidence="1">
    <location>
        <begin position="1"/>
        <end position="69"/>
    </location>
</feature>
<evidence type="ECO:0000256" key="1">
    <source>
        <dbReference type="SAM" id="MobiDB-lite"/>
    </source>
</evidence>
<gene>
    <name evidence="2" type="ORF">PROFUN_05129</name>
</gene>
<feature type="compositionally biased region" description="Basic and acidic residues" evidence="1">
    <location>
        <begin position="1"/>
        <end position="16"/>
    </location>
</feature>
<dbReference type="Proteomes" id="UP000241769">
    <property type="component" value="Unassembled WGS sequence"/>
</dbReference>
<keyword evidence="3" id="KW-1185">Reference proteome</keyword>
<reference evidence="2 3" key="1">
    <citation type="journal article" date="2018" name="Genome Biol. Evol.">
        <title>Multiple Roots of Fruiting Body Formation in Amoebozoa.</title>
        <authorList>
            <person name="Hillmann F."/>
            <person name="Forbes G."/>
            <person name="Novohradska S."/>
            <person name="Ferling I."/>
            <person name="Riege K."/>
            <person name="Groth M."/>
            <person name="Westermann M."/>
            <person name="Marz M."/>
            <person name="Spaller T."/>
            <person name="Winckler T."/>
            <person name="Schaap P."/>
            <person name="Glockner G."/>
        </authorList>
    </citation>
    <scope>NUCLEOTIDE SEQUENCE [LARGE SCALE GENOMIC DNA]</scope>
    <source>
        <strain evidence="2 3">Jena</strain>
    </source>
</reference>
<sequence length="211" mass="24197">MSSHGVEEGSTHKEAETSLDVSAPIQGALRGGQNGARYNNCKNEIQKKSNFRESRDYSNTSKRGMERRDSKFYLPQSHQEDLVRVQCQSSYEWSEIGEVNVGIEVWKFLIEYVRAAVGNNFYDYVQIFIHIHEIFLDGSTLNWRPKFAFDSFNSAIATALSQVWGCDLVGCDSQVQRVWEESRNKYITDDAEDLERRRAYGGKPYKALSNV</sequence>